<dbReference type="Gene3D" id="2.40.50.100">
    <property type="match status" value="1"/>
</dbReference>
<keyword evidence="3" id="KW-0547">Nucleotide-binding</keyword>
<dbReference type="PROSITE" id="PS50893">
    <property type="entry name" value="ABC_TRANSPORTER_2"/>
    <property type="match status" value="1"/>
</dbReference>
<dbReference type="InterPro" id="IPR003593">
    <property type="entry name" value="AAA+_ATPase"/>
</dbReference>
<comment type="caution">
    <text evidence="6">The sequence shown here is derived from an EMBL/GenBank/DDBJ whole genome shotgun (WGS) entry which is preliminary data.</text>
</comment>
<dbReference type="SMART" id="SM00382">
    <property type="entry name" value="AAA"/>
    <property type="match status" value="1"/>
</dbReference>
<dbReference type="Proteomes" id="UP000559404">
    <property type="component" value="Unassembled WGS sequence"/>
</dbReference>
<dbReference type="InterPro" id="IPR017871">
    <property type="entry name" value="ABC_transporter-like_CS"/>
</dbReference>
<dbReference type="PROSITE" id="PS00211">
    <property type="entry name" value="ABC_TRANSPORTER_1"/>
    <property type="match status" value="1"/>
</dbReference>
<dbReference type="Pfam" id="PF00005">
    <property type="entry name" value="ABC_tran"/>
    <property type="match status" value="1"/>
</dbReference>
<dbReference type="InterPro" id="IPR003439">
    <property type="entry name" value="ABC_transporter-like_ATP-bd"/>
</dbReference>
<dbReference type="AlphaFoldDB" id="A0A838XXY7"/>
<evidence type="ECO:0000256" key="1">
    <source>
        <dbReference type="ARBA" id="ARBA00005417"/>
    </source>
</evidence>
<accession>A0A838XXY7</accession>
<dbReference type="PANTHER" id="PTHR42781:SF4">
    <property type="entry name" value="SPERMIDINE_PUTRESCINE IMPORT ATP-BINDING PROTEIN POTA"/>
    <property type="match status" value="1"/>
</dbReference>
<dbReference type="SUPFAM" id="SSF50331">
    <property type="entry name" value="MOP-like"/>
    <property type="match status" value="1"/>
</dbReference>
<reference evidence="6 7" key="1">
    <citation type="submission" date="2020-07" db="EMBL/GenBank/DDBJ databases">
        <authorList>
            <person name="Li M."/>
        </authorList>
    </citation>
    <scope>NUCLEOTIDE SEQUENCE [LARGE SCALE GENOMIC DNA]</scope>
    <source>
        <strain evidence="6 7">DSM 23284</strain>
    </source>
</reference>
<proteinExistence type="inferred from homology"/>
<evidence type="ECO:0000256" key="2">
    <source>
        <dbReference type="ARBA" id="ARBA00022448"/>
    </source>
</evidence>
<evidence type="ECO:0000256" key="3">
    <source>
        <dbReference type="ARBA" id="ARBA00022741"/>
    </source>
</evidence>
<organism evidence="6 7">
    <name type="scientific">Stappia taiwanensis</name>
    <dbReference type="NCBI Taxonomy" id="992267"/>
    <lineage>
        <taxon>Bacteria</taxon>
        <taxon>Pseudomonadati</taxon>
        <taxon>Pseudomonadota</taxon>
        <taxon>Alphaproteobacteria</taxon>
        <taxon>Hyphomicrobiales</taxon>
        <taxon>Stappiaceae</taxon>
        <taxon>Stappia</taxon>
    </lineage>
</organism>
<feature type="domain" description="ABC transporter" evidence="5">
    <location>
        <begin position="1"/>
        <end position="224"/>
    </location>
</feature>
<evidence type="ECO:0000313" key="7">
    <source>
        <dbReference type="Proteomes" id="UP000559404"/>
    </source>
</evidence>
<dbReference type="GO" id="GO:0015697">
    <property type="term" value="P:quaternary ammonium group transport"/>
    <property type="evidence" value="ECO:0007669"/>
    <property type="project" value="UniProtKB-ARBA"/>
</dbReference>
<dbReference type="FunFam" id="3.40.50.300:FF:000425">
    <property type="entry name" value="Probable ABC transporter, ATP-binding subunit"/>
    <property type="match status" value="1"/>
</dbReference>
<dbReference type="GO" id="GO:0022857">
    <property type="term" value="F:transmembrane transporter activity"/>
    <property type="evidence" value="ECO:0007669"/>
    <property type="project" value="InterPro"/>
</dbReference>
<dbReference type="GO" id="GO:0043190">
    <property type="term" value="C:ATP-binding cassette (ABC) transporter complex"/>
    <property type="evidence" value="ECO:0007669"/>
    <property type="project" value="InterPro"/>
</dbReference>
<dbReference type="InterPro" id="IPR013611">
    <property type="entry name" value="Transp-assoc_OB_typ2"/>
</dbReference>
<dbReference type="SUPFAM" id="SSF52540">
    <property type="entry name" value="P-loop containing nucleoside triphosphate hydrolases"/>
    <property type="match status" value="1"/>
</dbReference>
<keyword evidence="2" id="KW-0813">Transport</keyword>
<name>A0A838XXY7_9HYPH</name>
<comment type="similarity">
    <text evidence="1">Belongs to the ABC transporter superfamily.</text>
</comment>
<evidence type="ECO:0000313" key="6">
    <source>
        <dbReference type="EMBL" id="MBA4613921.1"/>
    </source>
</evidence>
<dbReference type="GO" id="GO:0005524">
    <property type="term" value="F:ATP binding"/>
    <property type="evidence" value="ECO:0007669"/>
    <property type="project" value="UniProtKB-KW"/>
</dbReference>
<dbReference type="RefSeq" id="WP_181762118.1">
    <property type="nucleotide sequence ID" value="NZ_BMCR01000014.1"/>
</dbReference>
<dbReference type="Gene3D" id="3.40.50.300">
    <property type="entry name" value="P-loop containing nucleotide triphosphate hydrolases"/>
    <property type="match status" value="1"/>
</dbReference>
<dbReference type="InterPro" id="IPR027417">
    <property type="entry name" value="P-loop_NTPase"/>
</dbReference>
<gene>
    <name evidence="6" type="ORF">H1W37_19870</name>
</gene>
<sequence length="348" mass="37333">MRFGATQAVKSLSLDVRQGEFFSILGPSGCGKTTLLRLISGFLQPTAGQVLINGKDMVGVPSNMRATAMIFQSLALFPFMRVWENIAFGLEARGVGTAERRREAERLLELIALPGYGNRMPGELSGGQRQRVAIARALAIQPQVLLLDEPLSALDLKLRQHMRAELRDLQKRTGVTFIYITHDQSEALAMSDQVAVMNGGELQQIGTPQELYSHPKTAFVAEFVGENNALTGTVTEVSGGTAVLEGPQGRFSGRAGAGLNPGAKARLYVRPEALSPSSETGENRLKLAIERFDFEGAFATAYALLQGTGSPQRMFMTISQQGLSDAPAIGAPFTAGFSAEDAIVLSDD</sequence>
<reference evidence="6 7" key="2">
    <citation type="submission" date="2020-08" db="EMBL/GenBank/DDBJ databases">
        <title>Stappia taiwanensis sp. nov., isolated from a coastal thermal spring.</title>
        <authorList>
            <person name="Kampfer P."/>
        </authorList>
    </citation>
    <scope>NUCLEOTIDE SEQUENCE [LARGE SCALE GENOMIC DNA]</scope>
    <source>
        <strain evidence="6 7">DSM 23284</strain>
    </source>
</reference>
<evidence type="ECO:0000259" key="5">
    <source>
        <dbReference type="PROSITE" id="PS50893"/>
    </source>
</evidence>
<protein>
    <submittedName>
        <fullName evidence="6">ABC transporter ATP-binding protein</fullName>
    </submittedName>
</protein>
<keyword evidence="4 6" id="KW-0067">ATP-binding</keyword>
<dbReference type="EMBL" id="JACEON010000030">
    <property type="protein sequence ID" value="MBA4613921.1"/>
    <property type="molecule type" value="Genomic_DNA"/>
</dbReference>
<evidence type="ECO:0000256" key="4">
    <source>
        <dbReference type="ARBA" id="ARBA00022840"/>
    </source>
</evidence>
<keyword evidence="7" id="KW-1185">Reference proteome</keyword>
<dbReference type="GO" id="GO:0016887">
    <property type="term" value="F:ATP hydrolysis activity"/>
    <property type="evidence" value="ECO:0007669"/>
    <property type="project" value="InterPro"/>
</dbReference>
<dbReference type="PANTHER" id="PTHR42781">
    <property type="entry name" value="SPERMIDINE/PUTRESCINE IMPORT ATP-BINDING PROTEIN POTA"/>
    <property type="match status" value="1"/>
</dbReference>
<dbReference type="InterPro" id="IPR008995">
    <property type="entry name" value="Mo/tungstate-bd_C_term_dom"/>
</dbReference>
<dbReference type="Pfam" id="PF08402">
    <property type="entry name" value="TOBE_2"/>
    <property type="match status" value="1"/>
</dbReference>
<dbReference type="InterPro" id="IPR050093">
    <property type="entry name" value="ABC_SmlMolc_Importer"/>
</dbReference>